<gene>
    <name evidence="2" type="ORF">GA0074696_6055</name>
</gene>
<proteinExistence type="predicted"/>
<evidence type="ECO:0000256" key="1">
    <source>
        <dbReference type="SAM" id="MobiDB-lite"/>
    </source>
</evidence>
<dbReference type="AlphaFoldDB" id="A0A1C5AHR7"/>
<evidence type="ECO:0000313" key="3">
    <source>
        <dbReference type="Proteomes" id="UP000198228"/>
    </source>
</evidence>
<protein>
    <submittedName>
        <fullName evidence="2">Uncharacterized protein</fullName>
    </submittedName>
</protein>
<organism evidence="2 3">
    <name type="scientific">Micromonospora purpureochromogenes</name>
    <dbReference type="NCBI Taxonomy" id="47872"/>
    <lineage>
        <taxon>Bacteria</taxon>
        <taxon>Bacillati</taxon>
        <taxon>Actinomycetota</taxon>
        <taxon>Actinomycetes</taxon>
        <taxon>Micromonosporales</taxon>
        <taxon>Micromonosporaceae</taxon>
        <taxon>Micromonospora</taxon>
    </lineage>
</organism>
<feature type="region of interest" description="Disordered" evidence="1">
    <location>
        <begin position="1"/>
        <end position="21"/>
    </location>
</feature>
<dbReference type="Proteomes" id="UP000198228">
    <property type="component" value="Chromosome I"/>
</dbReference>
<reference evidence="2 3" key="1">
    <citation type="submission" date="2016-06" db="EMBL/GenBank/DDBJ databases">
        <authorList>
            <person name="Kjaerup R.B."/>
            <person name="Dalgaard T.S."/>
            <person name="Juul-Madsen H.R."/>
        </authorList>
    </citation>
    <scope>NUCLEOTIDE SEQUENCE [LARGE SCALE GENOMIC DNA]</scope>
    <source>
        <strain evidence="2 3">DSM 43821</strain>
    </source>
</reference>
<name>A0A1C5AHR7_9ACTN</name>
<sequence length="54" mass="6065">MTSGSMTERIKGLLNSPKGRDMMRFGRTQAAKPSTQQKLRQLMERVTGGAGRRR</sequence>
<accession>A0A1C5AHR7</accession>
<dbReference type="RefSeq" id="WP_157746150.1">
    <property type="nucleotide sequence ID" value="NZ_LT607410.1"/>
</dbReference>
<evidence type="ECO:0000313" key="2">
    <source>
        <dbReference type="EMBL" id="SCF44760.1"/>
    </source>
</evidence>
<dbReference type="EMBL" id="LT607410">
    <property type="protein sequence ID" value="SCF44760.1"/>
    <property type="molecule type" value="Genomic_DNA"/>
</dbReference>